<evidence type="ECO:0000259" key="1">
    <source>
        <dbReference type="PROSITE" id="PS50943"/>
    </source>
</evidence>
<dbReference type="InterPro" id="IPR010982">
    <property type="entry name" value="Lambda_DNA-bd_dom_sf"/>
</dbReference>
<dbReference type="SMART" id="SM00530">
    <property type="entry name" value="HTH_XRE"/>
    <property type="match status" value="1"/>
</dbReference>
<protein>
    <submittedName>
        <fullName evidence="2">DNA-binding protein</fullName>
    </submittedName>
</protein>
<name>M3E4G5_9ACTN</name>
<dbReference type="EMBL" id="KB405098">
    <property type="protein sequence ID" value="EMF50526.1"/>
    <property type="molecule type" value="Genomic_DNA"/>
</dbReference>
<evidence type="ECO:0000313" key="3">
    <source>
        <dbReference type="Proteomes" id="UP000030760"/>
    </source>
</evidence>
<evidence type="ECO:0000313" key="2">
    <source>
        <dbReference type="EMBL" id="EMF50526.1"/>
    </source>
</evidence>
<dbReference type="CDD" id="cd00093">
    <property type="entry name" value="HTH_XRE"/>
    <property type="match status" value="1"/>
</dbReference>
<keyword evidence="2" id="KW-0238">DNA-binding</keyword>
<dbReference type="GO" id="GO:0003677">
    <property type="term" value="F:DNA binding"/>
    <property type="evidence" value="ECO:0007669"/>
    <property type="project" value="UniProtKB-KW"/>
</dbReference>
<dbReference type="Pfam" id="PF19054">
    <property type="entry name" value="DUF5753"/>
    <property type="match status" value="1"/>
</dbReference>
<dbReference type="Pfam" id="PF13560">
    <property type="entry name" value="HTH_31"/>
    <property type="match status" value="1"/>
</dbReference>
<sequence length="288" mass="32108">MVEEVQMAGSPTARRRRLSIELKKLREKSGLTCAQVGAALDWSGSKVNRMETGSGRVQPSDVDALCRFHGTSDELREFLKSLARQAKTRGWWQVHGAGVPEWFNIYIGLEQDASAIRQYQCELVPGLMQTEAYARELHTTGAHMSAEDIDRAVRVRMERQSMLARPDAPDAWFIVNEGAFRHVIGDRALMRDQLEHVLAAAALPPVTLQVLPFDSGTCPATGSFTMLGFPAPEDPDLVYRDGITDAVYLEGEHHVREYTRAFDGLRAAALSPQRSTQLIESILKEFAR</sequence>
<reference evidence="3" key="1">
    <citation type="journal article" date="2013" name="Genome Announc.">
        <title>Draft Genome Sequence of Streptomyces bottropensis ATCC 25435, a Bottromycin-Producing Actinomycete.</title>
        <authorList>
            <person name="Zhang H."/>
            <person name="Zhou W."/>
            <person name="Zhuang Y."/>
            <person name="Liang X."/>
            <person name="Liu T."/>
        </authorList>
    </citation>
    <scope>NUCLEOTIDE SEQUENCE [LARGE SCALE GENOMIC DNA]</scope>
    <source>
        <strain evidence="3">ATCC 25435</strain>
    </source>
</reference>
<organism evidence="2 3">
    <name type="scientific">Streptomyces bottropensis ATCC 25435</name>
    <dbReference type="NCBI Taxonomy" id="1054862"/>
    <lineage>
        <taxon>Bacteria</taxon>
        <taxon>Bacillati</taxon>
        <taxon>Actinomycetota</taxon>
        <taxon>Actinomycetes</taxon>
        <taxon>Kitasatosporales</taxon>
        <taxon>Streptomycetaceae</taxon>
        <taxon>Streptomyces</taxon>
    </lineage>
</organism>
<feature type="domain" description="HTH cro/C1-type" evidence="1">
    <location>
        <begin position="22"/>
        <end position="75"/>
    </location>
</feature>
<dbReference type="PROSITE" id="PS50943">
    <property type="entry name" value="HTH_CROC1"/>
    <property type="match status" value="1"/>
</dbReference>
<dbReference type="SUPFAM" id="SSF47413">
    <property type="entry name" value="lambda repressor-like DNA-binding domains"/>
    <property type="match status" value="1"/>
</dbReference>
<dbReference type="AlphaFoldDB" id="M3E4G5"/>
<proteinExistence type="predicted"/>
<dbReference type="Gene3D" id="1.10.260.40">
    <property type="entry name" value="lambda repressor-like DNA-binding domains"/>
    <property type="match status" value="1"/>
</dbReference>
<gene>
    <name evidence="2" type="ORF">SBD_8090</name>
</gene>
<dbReference type="Proteomes" id="UP000030760">
    <property type="component" value="Unassembled WGS sequence"/>
</dbReference>
<dbReference type="InterPro" id="IPR043917">
    <property type="entry name" value="DUF5753"/>
</dbReference>
<accession>M3E4G5</accession>
<dbReference type="InterPro" id="IPR001387">
    <property type="entry name" value="Cro/C1-type_HTH"/>
</dbReference>